<evidence type="ECO:0000256" key="1">
    <source>
        <dbReference type="SAM" id="MobiDB-lite"/>
    </source>
</evidence>
<evidence type="ECO:0000259" key="3">
    <source>
        <dbReference type="PROSITE" id="PS50097"/>
    </source>
</evidence>
<comment type="caution">
    <text evidence="4">The sequence shown here is derived from an EMBL/GenBank/DDBJ whole genome shotgun (WGS) entry which is preliminary data.</text>
</comment>
<dbReference type="CDD" id="cd18186">
    <property type="entry name" value="BTB_POZ_ZBTB_KLHL-like"/>
    <property type="match status" value="1"/>
</dbReference>
<dbReference type="STRING" id="158441.A0A226F001"/>
<dbReference type="OrthoDB" id="7786196at2759"/>
<gene>
    <name evidence="4" type="ORF">Fcan01_00636</name>
</gene>
<proteinExistence type="predicted"/>
<feature type="transmembrane region" description="Helical" evidence="2">
    <location>
        <begin position="251"/>
        <end position="269"/>
    </location>
</feature>
<dbReference type="Gene3D" id="3.30.710.10">
    <property type="entry name" value="Potassium Channel Kv1.1, Chain A"/>
    <property type="match status" value="1"/>
</dbReference>
<dbReference type="SUPFAM" id="SSF54695">
    <property type="entry name" value="POZ domain"/>
    <property type="match status" value="1"/>
</dbReference>
<feature type="transmembrane region" description="Helical" evidence="2">
    <location>
        <begin position="209"/>
        <end position="230"/>
    </location>
</feature>
<sequence>MSGKLPLISGFDPNSAIVIVVPHSDPDQAVIHYITWHVTRSIMVEKFVISVNFKTATIIKTWGVDVYPFSVYNIGSKRNYKDLGGSPVLIFYQWRTNRKPMSKQTAAKQVRMELRQLPNNFEPVNLILLNLETMLNYTSEIFDWKNQRPRFCPEIHTSEAPLHPNLREMEPMSIIIIQEDEVTLMYCTNKSAPLAFTEFVDIWLKSFDFYTWGGLLGVIIVSTVFFRNFYSAGYTDVVALFFKQPVSERKFHPLHVLLSLVFILILAIYETCMTSKVIAPERPVVLKNADELLNAGYLISEGNVRLARGGPAVLQFPLAIRKLNESENYVRKNTRARMVERAEAFAKATGSQVISSTGQIQYMVGQKIAWVALSARAKYYWRYWVKKWTNNVDCYSVSEPVITNNPVDYVFAKFLHEVLKRVMVLQFESGLTIIWDRLFGEEAYFKRKALRILESEVEEPVKVLAVEKLEFIFIVFGILIGICGGGTPICAAEHTILSYVSTNLVLYEGVFCCTNGGATATYALSSSFFDARRCGDDDDAEVPSPRGFPSGSDPIPPTQMRNVRNQPVLTANTVKAANRFLEGLTLDVFHSAGNPNVELRLYSDAVYPQSYCQYCNNPAIPTNSQNQNHIRLQDIRDVLICINFENKGETSAIYEVRGDPSNCPIPNPLCPCNNEKFCLRRSLCPLNIFEKYVQGPGPDGQFVSCFFERIDFCTEPHVPSAEDFEEPLALLDSMMNKKRKLSNDDKDFTLVCANTGKEFACHKFILSAHSDVFVAMFASGMQESETKTVALAGIQEATVDALLDFMYQGGLQIPFSRSDIALELLELAHQYEIQPLVNKLEQILENEDLEKISISTAIKMFSFCVKLEYADQFTLLGDKAVTIIKRNVSILEDQPDFRDLFVENPSLAKQLFVRVCMA</sequence>
<reference evidence="4 5" key="1">
    <citation type="submission" date="2015-12" db="EMBL/GenBank/DDBJ databases">
        <title>The genome of Folsomia candida.</title>
        <authorList>
            <person name="Faddeeva A."/>
            <person name="Derks M.F."/>
            <person name="Anvar Y."/>
            <person name="Smit S."/>
            <person name="Van Straalen N."/>
            <person name="Roelofs D."/>
        </authorList>
    </citation>
    <scope>NUCLEOTIDE SEQUENCE [LARGE SCALE GENOMIC DNA]</scope>
    <source>
        <strain evidence="4 5">VU population</strain>
        <tissue evidence="4">Whole body</tissue>
    </source>
</reference>
<keyword evidence="2" id="KW-1133">Transmembrane helix</keyword>
<keyword evidence="2" id="KW-0472">Membrane</keyword>
<evidence type="ECO:0000313" key="4">
    <source>
        <dbReference type="EMBL" id="OXA63145.1"/>
    </source>
</evidence>
<protein>
    <submittedName>
        <fullName evidence="4">BTB and MATH domain-containing protein 43</fullName>
    </submittedName>
</protein>
<dbReference type="InterPro" id="IPR000210">
    <property type="entry name" value="BTB/POZ_dom"/>
</dbReference>
<dbReference type="InterPro" id="IPR011333">
    <property type="entry name" value="SKP1/BTB/POZ_sf"/>
</dbReference>
<dbReference type="Proteomes" id="UP000198287">
    <property type="component" value="Unassembled WGS sequence"/>
</dbReference>
<evidence type="ECO:0000256" key="2">
    <source>
        <dbReference type="SAM" id="Phobius"/>
    </source>
</evidence>
<keyword evidence="2" id="KW-0812">Transmembrane</keyword>
<dbReference type="AlphaFoldDB" id="A0A226F001"/>
<evidence type="ECO:0000313" key="5">
    <source>
        <dbReference type="Proteomes" id="UP000198287"/>
    </source>
</evidence>
<dbReference type="PROSITE" id="PS50097">
    <property type="entry name" value="BTB"/>
    <property type="match status" value="1"/>
</dbReference>
<feature type="region of interest" description="Disordered" evidence="1">
    <location>
        <begin position="540"/>
        <end position="561"/>
    </location>
</feature>
<dbReference type="SMART" id="SM00225">
    <property type="entry name" value="BTB"/>
    <property type="match status" value="1"/>
</dbReference>
<name>A0A226F001_FOLCA</name>
<keyword evidence="5" id="KW-1185">Reference proteome</keyword>
<dbReference type="PANTHER" id="PTHR24413">
    <property type="entry name" value="SPECKLE-TYPE POZ PROTEIN"/>
    <property type="match status" value="1"/>
</dbReference>
<accession>A0A226F001</accession>
<feature type="domain" description="BTB" evidence="3">
    <location>
        <begin position="746"/>
        <end position="815"/>
    </location>
</feature>
<organism evidence="4 5">
    <name type="scientific">Folsomia candida</name>
    <name type="common">Springtail</name>
    <dbReference type="NCBI Taxonomy" id="158441"/>
    <lineage>
        <taxon>Eukaryota</taxon>
        <taxon>Metazoa</taxon>
        <taxon>Ecdysozoa</taxon>
        <taxon>Arthropoda</taxon>
        <taxon>Hexapoda</taxon>
        <taxon>Collembola</taxon>
        <taxon>Entomobryomorpha</taxon>
        <taxon>Isotomoidea</taxon>
        <taxon>Isotomidae</taxon>
        <taxon>Proisotominae</taxon>
        <taxon>Folsomia</taxon>
    </lineage>
</organism>
<dbReference type="EMBL" id="LNIX01000001">
    <property type="protein sequence ID" value="OXA63145.1"/>
    <property type="molecule type" value="Genomic_DNA"/>
</dbReference>
<dbReference type="Pfam" id="PF00651">
    <property type="entry name" value="BTB"/>
    <property type="match status" value="1"/>
</dbReference>